<dbReference type="NCBIfam" id="NF002032">
    <property type="entry name" value="PRK00856.1"/>
    <property type="match status" value="1"/>
</dbReference>
<gene>
    <name evidence="7" type="primary">pyrB</name>
    <name evidence="10" type="ORF">ACFPU1_05445</name>
</gene>
<dbReference type="Gene3D" id="3.40.50.1370">
    <property type="entry name" value="Aspartate/ornithine carbamoyltransferase"/>
    <property type="match status" value="2"/>
</dbReference>
<comment type="function">
    <text evidence="5 7">Catalyzes the condensation of carbamoyl phosphate and aspartate to form carbamoyl aspartate and inorganic phosphate, the committed step in the de novo pyrimidine nucleotide biosynthesis pathway.</text>
</comment>
<name>A0ABW0YLF0_9BACI</name>
<evidence type="ECO:0000256" key="3">
    <source>
        <dbReference type="ARBA" id="ARBA00022679"/>
    </source>
</evidence>
<accession>A0ABW0YLF0</accession>
<keyword evidence="11" id="KW-1185">Reference proteome</keyword>
<dbReference type="GO" id="GO:0004070">
    <property type="term" value="F:aspartate carbamoyltransferase activity"/>
    <property type="evidence" value="ECO:0007669"/>
    <property type="project" value="UniProtKB-EC"/>
</dbReference>
<evidence type="ECO:0000256" key="7">
    <source>
        <dbReference type="HAMAP-Rule" id="MF_00001"/>
    </source>
</evidence>
<comment type="catalytic activity">
    <reaction evidence="6 7">
        <text>carbamoyl phosphate + L-aspartate = N-carbamoyl-L-aspartate + phosphate + H(+)</text>
        <dbReference type="Rhea" id="RHEA:20013"/>
        <dbReference type="ChEBI" id="CHEBI:15378"/>
        <dbReference type="ChEBI" id="CHEBI:29991"/>
        <dbReference type="ChEBI" id="CHEBI:32814"/>
        <dbReference type="ChEBI" id="CHEBI:43474"/>
        <dbReference type="ChEBI" id="CHEBI:58228"/>
        <dbReference type="EC" id="2.1.3.2"/>
    </reaction>
</comment>
<feature type="binding site" evidence="7">
    <location>
        <position position="116"/>
    </location>
    <ligand>
        <name>carbamoyl phosphate</name>
        <dbReference type="ChEBI" id="CHEBI:58228"/>
    </ligand>
</feature>
<feature type="binding site" evidence="7">
    <location>
        <position position="67"/>
    </location>
    <ligand>
        <name>carbamoyl phosphate</name>
        <dbReference type="ChEBI" id="CHEBI:58228"/>
    </ligand>
</feature>
<feature type="binding site" evidence="7">
    <location>
        <position position="227"/>
    </location>
    <ligand>
        <name>L-aspartate</name>
        <dbReference type="ChEBI" id="CHEBI:29991"/>
    </ligand>
</feature>
<feature type="binding site" evidence="7">
    <location>
        <position position="94"/>
    </location>
    <ligand>
        <name>L-aspartate</name>
        <dbReference type="ChEBI" id="CHEBI:29991"/>
    </ligand>
</feature>
<dbReference type="InterPro" id="IPR006131">
    <property type="entry name" value="Asp_carbamoyltransf_Asp/Orn-bd"/>
</dbReference>
<evidence type="ECO:0000313" key="11">
    <source>
        <dbReference type="Proteomes" id="UP001596142"/>
    </source>
</evidence>
<comment type="similarity">
    <text evidence="2 7">Belongs to the aspartate/ornithine carbamoyltransferase superfamily. ATCase family.</text>
</comment>
<evidence type="ECO:0000256" key="6">
    <source>
        <dbReference type="ARBA" id="ARBA00048859"/>
    </source>
</evidence>
<dbReference type="HAMAP" id="MF_00001">
    <property type="entry name" value="Asp_carb_tr"/>
    <property type="match status" value="1"/>
</dbReference>
<feature type="binding site" evidence="7">
    <location>
        <position position="177"/>
    </location>
    <ligand>
        <name>L-aspartate</name>
        <dbReference type="ChEBI" id="CHEBI:29991"/>
    </ligand>
</feature>
<proteinExistence type="inferred from homology"/>
<dbReference type="PANTHER" id="PTHR45753:SF6">
    <property type="entry name" value="ASPARTATE CARBAMOYLTRANSFERASE"/>
    <property type="match status" value="1"/>
</dbReference>
<dbReference type="Proteomes" id="UP001596142">
    <property type="component" value="Unassembled WGS sequence"/>
</dbReference>
<evidence type="ECO:0000256" key="2">
    <source>
        <dbReference type="ARBA" id="ARBA00008896"/>
    </source>
</evidence>
<feature type="binding site" evidence="7">
    <location>
        <position position="269"/>
    </location>
    <ligand>
        <name>carbamoyl phosphate</name>
        <dbReference type="ChEBI" id="CHEBI:58228"/>
    </ligand>
</feature>
<dbReference type="PROSITE" id="PS00097">
    <property type="entry name" value="CARBAMOYLTRANSFERASE"/>
    <property type="match status" value="1"/>
</dbReference>
<dbReference type="InterPro" id="IPR006130">
    <property type="entry name" value="Asp/Orn_carbamoylTrfase"/>
</dbReference>
<evidence type="ECO:0000256" key="4">
    <source>
        <dbReference type="ARBA" id="ARBA00022975"/>
    </source>
</evidence>
<dbReference type="InterPro" id="IPR002082">
    <property type="entry name" value="Asp_carbamoyltransf"/>
</dbReference>
<dbReference type="EMBL" id="JBHSOZ010000003">
    <property type="protein sequence ID" value="MFC5712217.1"/>
    <property type="molecule type" value="Genomic_DNA"/>
</dbReference>
<keyword evidence="3 7" id="KW-0808">Transferase</keyword>
<dbReference type="SUPFAM" id="SSF53671">
    <property type="entry name" value="Aspartate/ornithine carbamoyltransferase"/>
    <property type="match status" value="1"/>
</dbReference>
<comment type="subunit">
    <text evidence="7">Heterododecamer (2C3:3R2) of six catalytic PyrB chains organized as two trimers (C3), and six regulatory PyrI chains organized as three dimers (R2).</text>
</comment>
<dbReference type="PANTHER" id="PTHR45753">
    <property type="entry name" value="ORNITHINE CARBAMOYLTRANSFERASE, MITOCHONDRIAL"/>
    <property type="match status" value="1"/>
</dbReference>
<dbReference type="NCBIfam" id="TIGR00670">
    <property type="entry name" value="asp_carb_tr"/>
    <property type="match status" value="1"/>
</dbReference>
<feature type="binding site" evidence="7">
    <location>
        <position position="66"/>
    </location>
    <ligand>
        <name>carbamoyl phosphate</name>
        <dbReference type="ChEBI" id="CHEBI:58228"/>
    </ligand>
</feature>
<dbReference type="InterPro" id="IPR036901">
    <property type="entry name" value="Asp/Orn_carbamoylTrfase_sf"/>
</dbReference>
<sequence>MLETELQKEMGKVTEPATENILTMTDLPLGTIDKILTNAQEFAHTPYWFEKKNVFAANLFFEPSTRTKLSFEAAEKKLGLEVLNFEADTSSVKKGETLYDTVKTIESLGADVVVIRHETDRYFDELAGKINIPMINGGDGCGHHPTQSLLDLLTIKQEFQSFIDLNIVVAGDVRHSRVARSNIEALERLGANVFVSGPEEWMEGELRSRYIPMDEAAEMADVMMMLRIQHERHAVQMVAGVEEFHQKYGLTVKRERLMKPGSIIMHPAPVNRNVEIADELVECKRSRIFKQMKNGVAVRMAVLDHVLQLTKGGYKK</sequence>
<reference evidence="11" key="1">
    <citation type="journal article" date="2019" name="Int. J. Syst. Evol. Microbiol.">
        <title>The Global Catalogue of Microorganisms (GCM) 10K type strain sequencing project: providing services to taxonomists for standard genome sequencing and annotation.</title>
        <authorList>
            <consortium name="The Broad Institute Genomics Platform"/>
            <consortium name="The Broad Institute Genome Sequencing Center for Infectious Disease"/>
            <person name="Wu L."/>
            <person name="Ma J."/>
        </authorList>
    </citation>
    <scope>NUCLEOTIDE SEQUENCE [LARGE SCALE GENOMIC DNA]</scope>
    <source>
        <strain evidence="11">CECT 7184</strain>
    </source>
</reference>
<comment type="pathway">
    <text evidence="1 7">Pyrimidine metabolism; UMP biosynthesis via de novo pathway; (S)-dihydroorotate from bicarbonate: step 2/3.</text>
</comment>
<comment type="caution">
    <text evidence="10">The sequence shown here is derived from an EMBL/GenBank/DDBJ whole genome shotgun (WGS) entry which is preliminary data.</text>
</comment>
<feature type="binding site" evidence="7">
    <location>
        <position position="147"/>
    </location>
    <ligand>
        <name>carbamoyl phosphate</name>
        <dbReference type="ChEBI" id="CHEBI:58228"/>
    </ligand>
</feature>
<dbReference type="PRINTS" id="PR00100">
    <property type="entry name" value="AOTCASE"/>
</dbReference>
<dbReference type="InterPro" id="IPR006132">
    <property type="entry name" value="Asp/Orn_carbamoyltranf_P-bd"/>
</dbReference>
<keyword evidence="4 7" id="KW-0665">Pyrimidine biosynthesis</keyword>
<feature type="domain" description="Aspartate/ornithine carbamoyltransferase carbamoyl-P binding" evidence="9">
    <location>
        <begin position="20"/>
        <end position="157"/>
    </location>
</feature>
<dbReference type="PRINTS" id="PR00101">
    <property type="entry name" value="ATCASE"/>
</dbReference>
<feature type="binding site" evidence="7">
    <location>
        <position position="144"/>
    </location>
    <ligand>
        <name>carbamoyl phosphate</name>
        <dbReference type="ChEBI" id="CHEBI:58228"/>
    </ligand>
</feature>
<evidence type="ECO:0000313" key="10">
    <source>
        <dbReference type="EMBL" id="MFC5712217.1"/>
    </source>
</evidence>
<evidence type="ECO:0000256" key="5">
    <source>
        <dbReference type="ARBA" id="ARBA00043884"/>
    </source>
</evidence>
<feature type="binding site" evidence="7">
    <location>
        <position position="268"/>
    </location>
    <ligand>
        <name>carbamoyl phosphate</name>
        <dbReference type="ChEBI" id="CHEBI:58228"/>
    </ligand>
</feature>
<dbReference type="EC" id="2.1.3.2" evidence="7"/>
<dbReference type="Pfam" id="PF00185">
    <property type="entry name" value="OTCace"/>
    <property type="match status" value="1"/>
</dbReference>
<feature type="domain" description="Aspartate/ornithine carbamoyltransferase Asp/Orn-binding" evidence="8">
    <location>
        <begin position="164"/>
        <end position="305"/>
    </location>
</feature>
<protein>
    <recommendedName>
        <fullName evidence="7">Aspartate carbamoyltransferase</fullName>
        <ecNumber evidence="7">2.1.3.2</ecNumber>
    </recommendedName>
    <alternativeName>
        <fullName evidence="7">Aspartate transcarbamylase</fullName>
        <shortName evidence="7">ATCase</shortName>
    </alternativeName>
</protein>
<evidence type="ECO:0000256" key="1">
    <source>
        <dbReference type="ARBA" id="ARBA00004852"/>
    </source>
</evidence>
<dbReference type="RefSeq" id="WP_385940464.1">
    <property type="nucleotide sequence ID" value="NZ_JBHSOZ010000003.1"/>
</dbReference>
<evidence type="ECO:0000259" key="9">
    <source>
        <dbReference type="Pfam" id="PF02729"/>
    </source>
</evidence>
<organism evidence="10 11">
    <name type="scientific">Thalassorhabdus alkalitolerans</name>
    <dbReference type="NCBI Taxonomy" id="2282697"/>
    <lineage>
        <taxon>Bacteria</taxon>
        <taxon>Bacillati</taxon>
        <taxon>Bacillota</taxon>
        <taxon>Bacilli</taxon>
        <taxon>Bacillales</taxon>
        <taxon>Bacillaceae</taxon>
        <taxon>Thalassorhabdus</taxon>
    </lineage>
</organism>
<dbReference type="Pfam" id="PF02729">
    <property type="entry name" value="OTCace_N"/>
    <property type="match status" value="1"/>
</dbReference>
<evidence type="ECO:0000259" key="8">
    <source>
        <dbReference type="Pfam" id="PF00185"/>
    </source>
</evidence>